<dbReference type="Gene3D" id="1.10.260.40">
    <property type="entry name" value="lambda repressor-like DNA-binding domains"/>
    <property type="match status" value="1"/>
</dbReference>
<reference evidence="4" key="1">
    <citation type="journal article" date="2019" name="Int. J. Syst. Evol. Microbiol.">
        <title>The Global Catalogue of Microorganisms (GCM) 10K type strain sequencing project: providing services to taxonomists for standard genome sequencing and annotation.</title>
        <authorList>
            <consortium name="The Broad Institute Genomics Platform"/>
            <consortium name="The Broad Institute Genome Sequencing Center for Infectious Disease"/>
            <person name="Wu L."/>
            <person name="Ma J."/>
        </authorList>
    </citation>
    <scope>NUCLEOTIDE SEQUENCE [LARGE SCALE GENOMIC DNA]</scope>
    <source>
        <strain evidence="4">CCUG 61484</strain>
    </source>
</reference>
<proteinExistence type="predicted"/>
<organism evidence="3 4">
    <name type="scientific">Mucilaginibacter litoreus</name>
    <dbReference type="NCBI Taxonomy" id="1048221"/>
    <lineage>
        <taxon>Bacteria</taxon>
        <taxon>Pseudomonadati</taxon>
        <taxon>Bacteroidota</taxon>
        <taxon>Sphingobacteriia</taxon>
        <taxon>Sphingobacteriales</taxon>
        <taxon>Sphingobacteriaceae</taxon>
        <taxon>Mucilaginibacter</taxon>
    </lineage>
</organism>
<protein>
    <submittedName>
        <fullName evidence="3">Helix-turn-helix domain-containing protein</fullName>
    </submittedName>
</protein>
<dbReference type="SUPFAM" id="SSF47413">
    <property type="entry name" value="lambda repressor-like DNA-binding domains"/>
    <property type="match status" value="1"/>
</dbReference>
<dbReference type="PANTHER" id="PTHR46558:SF4">
    <property type="entry name" value="DNA-BIDING PHAGE PROTEIN"/>
    <property type="match status" value="1"/>
</dbReference>
<dbReference type="PROSITE" id="PS50943">
    <property type="entry name" value="HTH_CROC1"/>
    <property type="match status" value="1"/>
</dbReference>
<keyword evidence="4" id="KW-1185">Reference proteome</keyword>
<evidence type="ECO:0000313" key="3">
    <source>
        <dbReference type="EMBL" id="MFD0794883.1"/>
    </source>
</evidence>
<dbReference type="Pfam" id="PF01381">
    <property type="entry name" value="HTH_3"/>
    <property type="match status" value="1"/>
</dbReference>
<evidence type="ECO:0000259" key="2">
    <source>
        <dbReference type="PROSITE" id="PS50943"/>
    </source>
</evidence>
<keyword evidence="1" id="KW-0238">DNA-binding</keyword>
<dbReference type="PANTHER" id="PTHR46558">
    <property type="entry name" value="TRACRIPTIONAL REGULATORY PROTEIN-RELATED-RELATED"/>
    <property type="match status" value="1"/>
</dbReference>
<dbReference type="SMART" id="SM00530">
    <property type="entry name" value="HTH_XRE"/>
    <property type="match status" value="1"/>
</dbReference>
<accession>A0ABW3AUZ4</accession>
<feature type="domain" description="HTH cro/C1-type" evidence="2">
    <location>
        <begin position="16"/>
        <end position="70"/>
    </location>
</feature>
<dbReference type="CDD" id="cd00093">
    <property type="entry name" value="HTH_XRE"/>
    <property type="match status" value="1"/>
</dbReference>
<evidence type="ECO:0000256" key="1">
    <source>
        <dbReference type="ARBA" id="ARBA00023125"/>
    </source>
</evidence>
<name>A0ABW3AUZ4_9SPHI</name>
<dbReference type="InterPro" id="IPR010982">
    <property type="entry name" value="Lambda_DNA-bd_dom_sf"/>
</dbReference>
<dbReference type="InterPro" id="IPR001387">
    <property type="entry name" value="Cro/C1-type_HTH"/>
</dbReference>
<dbReference type="Proteomes" id="UP001597010">
    <property type="component" value="Unassembled WGS sequence"/>
</dbReference>
<evidence type="ECO:0000313" key="4">
    <source>
        <dbReference type="Proteomes" id="UP001597010"/>
    </source>
</evidence>
<comment type="caution">
    <text evidence="3">The sequence shown here is derived from an EMBL/GenBank/DDBJ whole genome shotgun (WGS) entry which is preliminary data.</text>
</comment>
<gene>
    <name evidence="3" type="ORF">ACFQZX_14750</name>
</gene>
<dbReference type="RefSeq" id="WP_377116721.1">
    <property type="nucleotide sequence ID" value="NZ_JBHTHZ010000013.1"/>
</dbReference>
<dbReference type="EMBL" id="JBHTHZ010000013">
    <property type="protein sequence ID" value="MFD0794883.1"/>
    <property type="molecule type" value="Genomic_DNA"/>
</dbReference>
<sequence length="96" mass="11361">MKNHINRKVDDIVTNIRLIRERKNYTQEYLAMRMNVSQNAYSKIELGYSKLTLLRLLEICNVLEVPVTELISPNKTEVRYRFVNNPALQFQGFKTN</sequence>